<keyword evidence="1 3" id="KW-0378">Hydrolase</keyword>
<feature type="region of interest" description="Disordered" evidence="4">
    <location>
        <begin position="1"/>
        <end position="70"/>
    </location>
</feature>
<evidence type="ECO:0000256" key="1">
    <source>
        <dbReference type="ARBA" id="ARBA00022801"/>
    </source>
</evidence>
<proteinExistence type="inferred from homology"/>
<dbReference type="InterPro" id="IPR002019">
    <property type="entry name" value="Urease_beta-like"/>
</dbReference>
<dbReference type="PANTHER" id="PTHR33569">
    <property type="entry name" value="UREASE"/>
    <property type="match status" value="1"/>
</dbReference>
<dbReference type="InterPro" id="IPR050069">
    <property type="entry name" value="Urease_subunit"/>
</dbReference>
<evidence type="ECO:0000256" key="2">
    <source>
        <dbReference type="ARBA" id="ARBA00047778"/>
    </source>
</evidence>
<keyword evidence="6" id="KW-1185">Reference proteome</keyword>
<comment type="caution">
    <text evidence="5">The sequence shown here is derived from an EMBL/GenBank/DDBJ whole genome shotgun (WGS) entry which is preliminary data.</text>
</comment>
<evidence type="ECO:0000313" key="6">
    <source>
        <dbReference type="Proteomes" id="UP001629745"/>
    </source>
</evidence>
<dbReference type="HAMAP" id="MF_01954">
    <property type="entry name" value="Urease_beta"/>
    <property type="match status" value="1"/>
</dbReference>
<name>A0ABW9FE31_9NOCA</name>
<dbReference type="Pfam" id="PF00699">
    <property type="entry name" value="Urease_beta"/>
    <property type="match status" value="1"/>
</dbReference>
<dbReference type="EC" id="3.5.1.5" evidence="3"/>
<reference evidence="5 6" key="1">
    <citation type="submission" date="2023-11" db="EMBL/GenBank/DDBJ databases">
        <authorList>
            <person name="Val-Calvo J."/>
            <person name="Scortti M."/>
            <person name="Vazquez-Boland J."/>
        </authorList>
    </citation>
    <scope>NUCLEOTIDE SEQUENCE [LARGE SCALE GENOMIC DNA]</scope>
    <source>
        <strain evidence="5 6">PAM 2766</strain>
    </source>
</reference>
<feature type="compositionally biased region" description="Low complexity" evidence="4">
    <location>
        <begin position="1"/>
        <end position="10"/>
    </location>
</feature>
<dbReference type="NCBIfam" id="TIGR00192">
    <property type="entry name" value="urease_beta"/>
    <property type="match status" value="1"/>
</dbReference>
<dbReference type="Gene3D" id="2.10.150.10">
    <property type="entry name" value="Urease, beta subunit"/>
    <property type="match status" value="1"/>
</dbReference>
<comment type="subcellular location">
    <subcellularLocation>
        <location evidence="3">Cytoplasm</location>
    </subcellularLocation>
</comment>
<dbReference type="GO" id="GO:0009039">
    <property type="term" value="F:urease activity"/>
    <property type="evidence" value="ECO:0007669"/>
    <property type="project" value="UniProtKB-EC"/>
</dbReference>
<dbReference type="RefSeq" id="WP_420163520.1">
    <property type="nucleotide sequence ID" value="NZ_JBDLNV010000002.1"/>
</dbReference>
<organism evidence="5 6">
    <name type="scientific">Rhodococcus parequi</name>
    <dbReference type="NCBI Taxonomy" id="3137122"/>
    <lineage>
        <taxon>Bacteria</taxon>
        <taxon>Bacillati</taxon>
        <taxon>Actinomycetota</taxon>
        <taxon>Actinomycetes</taxon>
        <taxon>Mycobacteriales</taxon>
        <taxon>Nocardiaceae</taxon>
        <taxon>Rhodococcus</taxon>
    </lineage>
</organism>
<comment type="pathway">
    <text evidence="3">Nitrogen metabolism; urea degradation; CO(2) and NH(3) from urea (urease route): step 1/1.</text>
</comment>
<dbReference type="CDD" id="cd00407">
    <property type="entry name" value="Urease_beta"/>
    <property type="match status" value="1"/>
</dbReference>
<dbReference type="NCBIfam" id="NF009682">
    <property type="entry name" value="PRK13203.1"/>
    <property type="match status" value="1"/>
</dbReference>
<dbReference type="SUPFAM" id="SSF51278">
    <property type="entry name" value="Urease, beta-subunit"/>
    <property type="match status" value="1"/>
</dbReference>
<comment type="catalytic activity">
    <reaction evidence="2 3">
        <text>urea + 2 H2O + H(+) = hydrogencarbonate + 2 NH4(+)</text>
        <dbReference type="Rhea" id="RHEA:20557"/>
        <dbReference type="ChEBI" id="CHEBI:15377"/>
        <dbReference type="ChEBI" id="CHEBI:15378"/>
        <dbReference type="ChEBI" id="CHEBI:16199"/>
        <dbReference type="ChEBI" id="CHEBI:17544"/>
        <dbReference type="ChEBI" id="CHEBI:28938"/>
        <dbReference type="EC" id="3.5.1.5"/>
    </reaction>
</comment>
<protein>
    <recommendedName>
        <fullName evidence="3">Urease subunit beta</fullName>
        <ecNumber evidence="3">3.5.1.5</ecNumber>
    </recommendedName>
    <alternativeName>
        <fullName evidence="3">Urea amidohydrolase subunit beta</fullName>
    </alternativeName>
</protein>
<sequence length="163" mass="17634">MSKSSKAGKAGKAGKPEKPAKAAKTTKPGKDTSSANSIPVGGYVLRDEPVELNPGRPRRKVTVRNTGDRPVQVGSHFHFMEVNRALSFDREATFGWRLDIAAGTAVRFEPGDEKVVTLVPFGGKQRVHGFQGFVDGWGPTHATYRPRLARAVALAKEYGFETG</sequence>
<evidence type="ECO:0000313" key="5">
    <source>
        <dbReference type="EMBL" id="MFM1722948.1"/>
    </source>
</evidence>
<keyword evidence="3" id="KW-0963">Cytoplasm</keyword>
<accession>A0ABW9FE31</accession>
<evidence type="ECO:0000256" key="4">
    <source>
        <dbReference type="SAM" id="MobiDB-lite"/>
    </source>
</evidence>
<comment type="subunit">
    <text evidence="3">Heterotrimer of UreA (gamma), UreB (beta) and UreC (alpha) subunits. Three heterotrimers associate to form the active enzyme.</text>
</comment>
<gene>
    <name evidence="3" type="primary">ureB</name>
    <name evidence="5" type="ORF">ABEU20_001508</name>
</gene>
<comment type="similarity">
    <text evidence="3">Belongs to the urease beta subunit family.</text>
</comment>
<evidence type="ECO:0000256" key="3">
    <source>
        <dbReference type="HAMAP-Rule" id="MF_01954"/>
    </source>
</evidence>
<dbReference type="Proteomes" id="UP001629745">
    <property type="component" value="Unassembled WGS sequence"/>
</dbReference>
<dbReference type="PANTHER" id="PTHR33569:SF1">
    <property type="entry name" value="UREASE"/>
    <property type="match status" value="1"/>
</dbReference>
<dbReference type="InterPro" id="IPR036461">
    <property type="entry name" value="Urease_betasu_sf"/>
</dbReference>
<dbReference type="EMBL" id="JBDLNV010000002">
    <property type="protein sequence ID" value="MFM1722948.1"/>
    <property type="molecule type" value="Genomic_DNA"/>
</dbReference>